<evidence type="ECO:0000313" key="3">
    <source>
        <dbReference type="EMBL" id="TDD49111.1"/>
    </source>
</evidence>
<organism evidence="3 4">
    <name type="scientific">Kribbella antibiotica</name>
    <dbReference type="NCBI Taxonomy" id="190195"/>
    <lineage>
        <taxon>Bacteria</taxon>
        <taxon>Bacillati</taxon>
        <taxon>Actinomycetota</taxon>
        <taxon>Actinomycetes</taxon>
        <taxon>Propionibacteriales</taxon>
        <taxon>Kribbellaceae</taxon>
        <taxon>Kribbella</taxon>
    </lineage>
</organism>
<dbReference type="InterPro" id="IPR034660">
    <property type="entry name" value="DinB/YfiT-like"/>
</dbReference>
<dbReference type="InterPro" id="IPR036527">
    <property type="entry name" value="SCP2_sterol-bd_dom_sf"/>
</dbReference>
<feature type="domain" description="MDMPI C-terminal" evidence="1">
    <location>
        <begin position="148"/>
        <end position="218"/>
    </location>
</feature>
<sequence length="222" mass="24094">MALIDVKTAAARLTELVDGLDETTARGDSLLPGWTRGHLITHVANFSYAFTRQVEYALRGELVEVYDGGRPARNAAIDAGADRPAAVLVEDLSQAVTGLLAAWDRVGPDDWSRPISHRNSTLAHGIDATWRELEIHTSDLGLGATPDEWPATFCAHLLDFLRPRTPKGVHLVLQPSDGPVWEDGTGEERVLTGTLTSLTAWYAGRPTTTPVEGPEPELLPYP</sequence>
<evidence type="ECO:0000259" key="1">
    <source>
        <dbReference type="Pfam" id="PF07398"/>
    </source>
</evidence>
<reference evidence="3 4" key="1">
    <citation type="submission" date="2019-03" db="EMBL/GenBank/DDBJ databases">
        <title>Draft genome sequences of novel Actinobacteria.</title>
        <authorList>
            <person name="Sahin N."/>
            <person name="Ay H."/>
            <person name="Saygin H."/>
        </authorList>
    </citation>
    <scope>NUCLEOTIDE SEQUENCE [LARGE SCALE GENOMIC DNA]</scope>
    <source>
        <strain evidence="3 4">JCM 13523</strain>
    </source>
</reference>
<accession>A0A4R4YUR1</accession>
<dbReference type="GO" id="GO:0016853">
    <property type="term" value="F:isomerase activity"/>
    <property type="evidence" value="ECO:0007669"/>
    <property type="project" value="UniProtKB-KW"/>
</dbReference>
<dbReference type="RefSeq" id="WP_132174371.1">
    <property type="nucleotide sequence ID" value="NZ_SMKX01000133.1"/>
</dbReference>
<evidence type="ECO:0000259" key="2">
    <source>
        <dbReference type="Pfam" id="PF11716"/>
    </source>
</evidence>
<evidence type="ECO:0000313" key="4">
    <source>
        <dbReference type="Proteomes" id="UP000295124"/>
    </source>
</evidence>
<dbReference type="OrthoDB" id="5118203at2"/>
<dbReference type="SUPFAM" id="SSF109854">
    <property type="entry name" value="DinB/YfiT-like putative metalloenzymes"/>
    <property type="match status" value="1"/>
</dbReference>
<dbReference type="Pfam" id="PF11716">
    <property type="entry name" value="MDMPI_N"/>
    <property type="match status" value="1"/>
</dbReference>
<comment type="caution">
    <text evidence="3">The sequence shown here is derived from an EMBL/GenBank/DDBJ whole genome shotgun (WGS) entry which is preliminary data.</text>
</comment>
<dbReference type="InterPro" id="IPR024344">
    <property type="entry name" value="MDMPI_metal-binding"/>
</dbReference>
<keyword evidence="3" id="KW-0670">Pyruvate</keyword>
<keyword evidence="4" id="KW-1185">Reference proteome</keyword>
<dbReference type="InterPro" id="IPR017517">
    <property type="entry name" value="Maleyloyr_isom"/>
</dbReference>
<dbReference type="EMBL" id="SMKX01000133">
    <property type="protein sequence ID" value="TDD49111.1"/>
    <property type="molecule type" value="Genomic_DNA"/>
</dbReference>
<dbReference type="InterPro" id="IPR010872">
    <property type="entry name" value="MDMPI_C-term_domain"/>
</dbReference>
<gene>
    <name evidence="3" type="ORF">E1263_32465</name>
</gene>
<protein>
    <submittedName>
        <fullName evidence="3">Maleylpyruvate isomerase family mycothiol-dependent enzyme</fullName>
    </submittedName>
</protein>
<name>A0A4R4YUR1_9ACTN</name>
<proteinExistence type="predicted"/>
<dbReference type="AlphaFoldDB" id="A0A4R4YUR1"/>
<feature type="domain" description="Mycothiol-dependent maleylpyruvate isomerase metal-binding" evidence="2">
    <location>
        <begin position="8"/>
        <end position="140"/>
    </location>
</feature>
<dbReference type="Pfam" id="PF07398">
    <property type="entry name" value="MDMPI_C"/>
    <property type="match status" value="1"/>
</dbReference>
<dbReference type="SUPFAM" id="SSF55718">
    <property type="entry name" value="SCP-like"/>
    <property type="match status" value="1"/>
</dbReference>
<dbReference type="Gene3D" id="1.20.120.450">
    <property type="entry name" value="dinb family like domain"/>
    <property type="match status" value="1"/>
</dbReference>
<dbReference type="GO" id="GO:0046872">
    <property type="term" value="F:metal ion binding"/>
    <property type="evidence" value="ECO:0007669"/>
    <property type="project" value="InterPro"/>
</dbReference>
<keyword evidence="3" id="KW-0413">Isomerase</keyword>
<dbReference type="Proteomes" id="UP000295124">
    <property type="component" value="Unassembled WGS sequence"/>
</dbReference>
<dbReference type="NCBIfam" id="TIGR03083">
    <property type="entry name" value="maleylpyruvate isomerase family mycothiol-dependent enzyme"/>
    <property type="match status" value="1"/>
</dbReference>